<evidence type="ECO:0000256" key="5">
    <source>
        <dbReference type="ARBA" id="ARBA00023284"/>
    </source>
</evidence>
<evidence type="ECO:0000313" key="9">
    <source>
        <dbReference type="EMBL" id="OGZ64262.1"/>
    </source>
</evidence>
<dbReference type="SUPFAM" id="SSF52833">
    <property type="entry name" value="Thioredoxin-like"/>
    <property type="match status" value="1"/>
</dbReference>
<comment type="similarity">
    <text evidence="1">Belongs to the thioredoxin family. DsbA subfamily.</text>
</comment>
<dbReference type="AlphaFoldDB" id="A0A1G2HNZ8"/>
<evidence type="ECO:0000256" key="4">
    <source>
        <dbReference type="ARBA" id="ARBA00023157"/>
    </source>
</evidence>
<keyword evidence="2" id="KW-0732">Signal</keyword>
<evidence type="ECO:0000313" key="10">
    <source>
        <dbReference type="Proteomes" id="UP000176855"/>
    </source>
</evidence>
<dbReference type="InterPro" id="IPR012336">
    <property type="entry name" value="Thioredoxin-like_fold"/>
</dbReference>
<dbReference type="STRING" id="1802202.A2730_02405"/>
<protein>
    <recommendedName>
        <fullName evidence="8">Thioredoxin domain-containing protein</fullName>
    </recommendedName>
</protein>
<accession>A0A1G2HNZ8</accession>
<organism evidence="9 10">
    <name type="scientific">Candidatus Staskawiczbacteria bacterium RIFCSPHIGHO2_01_FULL_39_25</name>
    <dbReference type="NCBI Taxonomy" id="1802202"/>
    <lineage>
        <taxon>Bacteria</taxon>
        <taxon>Candidatus Staskawicziibacteriota</taxon>
    </lineage>
</organism>
<dbReference type="GO" id="GO:0016491">
    <property type="term" value="F:oxidoreductase activity"/>
    <property type="evidence" value="ECO:0007669"/>
    <property type="project" value="UniProtKB-KW"/>
</dbReference>
<feature type="domain" description="Thioredoxin" evidence="8">
    <location>
        <begin position="35"/>
        <end position="256"/>
    </location>
</feature>
<keyword evidence="7" id="KW-0812">Transmembrane</keyword>
<feature type="transmembrane region" description="Helical" evidence="7">
    <location>
        <begin position="17"/>
        <end position="37"/>
    </location>
</feature>
<dbReference type="InterPro" id="IPR036249">
    <property type="entry name" value="Thioredoxin-like_sf"/>
</dbReference>
<dbReference type="PANTHER" id="PTHR13887">
    <property type="entry name" value="GLUTATHIONE S-TRANSFERASE KAPPA"/>
    <property type="match status" value="1"/>
</dbReference>
<name>A0A1G2HNZ8_9BACT</name>
<evidence type="ECO:0000256" key="3">
    <source>
        <dbReference type="ARBA" id="ARBA00023002"/>
    </source>
</evidence>
<keyword evidence="5" id="KW-0676">Redox-active center</keyword>
<gene>
    <name evidence="9" type="ORF">A2730_02405</name>
</gene>
<dbReference type="Proteomes" id="UP000176855">
    <property type="component" value="Unassembled WGS sequence"/>
</dbReference>
<comment type="caution">
    <text evidence="9">The sequence shown here is derived from an EMBL/GenBank/DDBJ whole genome shotgun (WGS) entry which is preliminary data.</text>
</comment>
<evidence type="ECO:0000256" key="6">
    <source>
        <dbReference type="SAM" id="MobiDB-lite"/>
    </source>
</evidence>
<keyword evidence="4" id="KW-1015">Disulfide bond</keyword>
<evidence type="ECO:0000256" key="1">
    <source>
        <dbReference type="ARBA" id="ARBA00005791"/>
    </source>
</evidence>
<dbReference type="EMBL" id="MHOO01000007">
    <property type="protein sequence ID" value="OGZ64262.1"/>
    <property type="molecule type" value="Genomic_DNA"/>
</dbReference>
<dbReference type="InterPro" id="IPR013766">
    <property type="entry name" value="Thioredoxin_domain"/>
</dbReference>
<dbReference type="PANTHER" id="PTHR13887:SF14">
    <property type="entry name" value="DISULFIDE BOND FORMATION PROTEIN D"/>
    <property type="match status" value="1"/>
</dbReference>
<sequence length="257" mass="27459">MENQYMQPQGQPLNKNLAVICGTIIVICILISGTILLGKNSKNDNSANQQNNNGNQQQNGNQKGGPVEVSMDDDAVLGSANAPVTLIEFSDYECPFCKRHFMEVYPQIKKDYIDTGKVKLVFRDFIAVQGHNPLATSEAMAAECAGDQGGDSAYFKYHDEIFKRTTSGGSGLSLSELPNIARSIGLNAATFQNCLDSNKFKNEVSKDNADASKAGVSGTPSFFVGKSTNDGVIQGTIIVGAQPYSAFQAALDQALGN</sequence>
<feature type="compositionally biased region" description="Low complexity" evidence="6">
    <location>
        <begin position="46"/>
        <end position="65"/>
    </location>
</feature>
<dbReference type="Gene3D" id="1.10.40.80">
    <property type="match status" value="1"/>
</dbReference>
<keyword evidence="3" id="KW-0560">Oxidoreductase</keyword>
<feature type="region of interest" description="Disordered" evidence="6">
    <location>
        <begin position="46"/>
        <end position="71"/>
    </location>
</feature>
<evidence type="ECO:0000259" key="8">
    <source>
        <dbReference type="PROSITE" id="PS51352"/>
    </source>
</evidence>
<evidence type="ECO:0000256" key="2">
    <source>
        <dbReference type="ARBA" id="ARBA00022729"/>
    </source>
</evidence>
<dbReference type="Pfam" id="PF13462">
    <property type="entry name" value="Thioredoxin_4"/>
    <property type="match status" value="1"/>
</dbReference>
<evidence type="ECO:0000256" key="7">
    <source>
        <dbReference type="SAM" id="Phobius"/>
    </source>
</evidence>
<dbReference type="Gene3D" id="3.40.30.10">
    <property type="entry name" value="Glutaredoxin"/>
    <property type="match status" value="1"/>
</dbReference>
<keyword evidence="7" id="KW-0472">Membrane</keyword>
<reference evidence="9 10" key="1">
    <citation type="journal article" date="2016" name="Nat. Commun.">
        <title>Thousands of microbial genomes shed light on interconnected biogeochemical processes in an aquifer system.</title>
        <authorList>
            <person name="Anantharaman K."/>
            <person name="Brown C.T."/>
            <person name="Hug L.A."/>
            <person name="Sharon I."/>
            <person name="Castelle C.J."/>
            <person name="Probst A.J."/>
            <person name="Thomas B.C."/>
            <person name="Singh A."/>
            <person name="Wilkins M.J."/>
            <person name="Karaoz U."/>
            <person name="Brodie E.L."/>
            <person name="Williams K.H."/>
            <person name="Hubbard S.S."/>
            <person name="Banfield J.F."/>
        </authorList>
    </citation>
    <scope>NUCLEOTIDE SEQUENCE [LARGE SCALE GENOMIC DNA]</scope>
</reference>
<dbReference type="PROSITE" id="PS51352">
    <property type="entry name" value="THIOREDOXIN_2"/>
    <property type="match status" value="1"/>
</dbReference>
<proteinExistence type="inferred from homology"/>
<keyword evidence="7" id="KW-1133">Transmembrane helix</keyword>